<evidence type="ECO:0000313" key="2">
    <source>
        <dbReference type="EMBL" id="MPN52880.1"/>
    </source>
</evidence>
<dbReference type="AlphaFoldDB" id="A0A645IP49"/>
<name>A0A645IP49_9ZZZZ</name>
<proteinExistence type="predicted"/>
<dbReference type="EMBL" id="VSSQ01119413">
    <property type="protein sequence ID" value="MPN52880.1"/>
    <property type="molecule type" value="Genomic_DNA"/>
</dbReference>
<reference evidence="2" key="1">
    <citation type="submission" date="2019-08" db="EMBL/GenBank/DDBJ databases">
        <authorList>
            <person name="Kucharzyk K."/>
            <person name="Murdoch R.W."/>
            <person name="Higgins S."/>
            <person name="Loffler F."/>
        </authorList>
    </citation>
    <scope>NUCLEOTIDE SEQUENCE</scope>
</reference>
<sequence length="131" mass="14914">MHAIRELSPDLDIPIAITIKALPLSLLLGFIGGYLQPRFKFSQTYCYSVLLWPLAYFIFGYYTIWSLDSVQWPYTQALWRSWHDHRVIAFAVYGWLFVGFYVGVAIAKRCISAQSAGLAASSTSRDSQPVR</sequence>
<accession>A0A645IP49</accession>
<evidence type="ECO:0000256" key="1">
    <source>
        <dbReference type="SAM" id="Phobius"/>
    </source>
</evidence>
<feature type="transmembrane region" description="Helical" evidence="1">
    <location>
        <begin position="87"/>
        <end position="107"/>
    </location>
</feature>
<gene>
    <name evidence="2" type="ORF">SDC9_200543</name>
</gene>
<keyword evidence="1" id="KW-0812">Transmembrane</keyword>
<feature type="transmembrane region" description="Helical" evidence="1">
    <location>
        <begin position="47"/>
        <end position="67"/>
    </location>
</feature>
<organism evidence="2">
    <name type="scientific">bioreactor metagenome</name>
    <dbReference type="NCBI Taxonomy" id="1076179"/>
    <lineage>
        <taxon>unclassified sequences</taxon>
        <taxon>metagenomes</taxon>
        <taxon>ecological metagenomes</taxon>
    </lineage>
</organism>
<comment type="caution">
    <text evidence="2">The sequence shown here is derived from an EMBL/GenBank/DDBJ whole genome shotgun (WGS) entry which is preliminary data.</text>
</comment>
<keyword evidence="1" id="KW-1133">Transmembrane helix</keyword>
<protein>
    <submittedName>
        <fullName evidence="2">Uncharacterized protein</fullName>
    </submittedName>
</protein>
<keyword evidence="1" id="KW-0472">Membrane</keyword>
<feature type="transmembrane region" description="Helical" evidence="1">
    <location>
        <begin position="15"/>
        <end position="35"/>
    </location>
</feature>